<dbReference type="PANTHER" id="PTHR30203">
    <property type="entry name" value="OUTER MEMBRANE CATION EFFLUX PROTEIN"/>
    <property type="match status" value="1"/>
</dbReference>
<evidence type="ECO:0000313" key="3">
    <source>
        <dbReference type="EMBL" id="AGH17166.1"/>
    </source>
</evidence>
<comment type="subcellular location">
    <subcellularLocation>
        <location evidence="2">Cell membrane</location>
        <topology evidence="2">Lipid-anchor</topology>
    </subcellularLocation>
</comment>
<dbReference type="Gene3D" id="1.20.1600.10">
    <property type="entry name" value="Outer membrane efflux proteins (OEP)"/>
    <property type="match status" value="1"/>
</dbReference>
<accession>A0ABM5NFY2</accession>
<keyword evidence="2" id="KW-0564">Palmitate</keyword>
<evidence type="ECO:0000313" key="4">
    <source>
        <dbReference type="Proteomes" id="UP000011820"/>
    </source>
</evidence>
<sequence>MNILRAIFSLFIVLLAGCTVGPEYTKPHMPLLPTQFSIGNSKNLINIDTLKWWESFNDTSLNKLVKIALQQNLTILQATERINAAKENILSVRADLFPSSYASISHRFIPNLKTNSTGQLDSDWKIDLFGQRRHIESSLANLDSAYAQVDIAKLNVISKLIPSYIDARHFKERISIAHQILDLYKKNIELSHLKFTQGATSKLSLVKLEAEIKSIESDIPTLEKSFRMNVHNISTLLGYPATEFLHYMQKQSNNFQPNLYIPINIGIPADLIRNRPDIRYQEKKLADSVAKIGIAKSDLYPSLSLNGSIALTHDNSFPGYNTHWSFGPKLYLPIFDKGKIKSNIRRAESSAQEQYITWQETVLNAIKEVENALTSINEDKKIVTKLQHAVELHKKSMSLSMINYRQGRYSLLDILDIERATAKVEVDLSIAKRQLAKSYVDLYIAIGSGYNP</sequence>
<dbReference type="RefSeq" id="WP_015452761.1">
    <property type="nucleotide sequence ID" value="NC_020549.1"/>
</dbReference>
<dbReference type="Pfam" id="PF02321">
    <property type="entry name" value="OEP"/>
    <property type="match status" value="2"/>
</dbReference>
<dbReference type="GeneID" id="93077165"/>
<dbReference type="InterPro" id="IPR010131">
    <property type="entry name" value="MdtP/NodT-like"/>
</dbReference>
<dbReference type="Proteomes" id="UP000011820">
    <property type="component" value="Chromosome"/>
</dbReference>
<keyword evidence="2" id="KW-0472">Membrane</keyword>
<organism evidence="3 4">
    <name type="scientific">Candidatus Liberibacter asiaticus str. gxpsy</name>
    <dbReference type="NCBI Taxonomy" id="1174529"/>
    <lineage>
        <taxon>Bacteria</taxon>
        <taxon>Pseudomonadati</taxon>
        <taxon>Pseudomonadota</taxon>
        <taxon>Alphaproteobacteria</taxon>
        <taxon>Hyphomicrobiales</taxon>
        <taxon>Rhizobiaceae</taxon>
        <taxon>Liberibacter</taxon>
    </lineage>
</organism>
<gene>
    <name evidence="3" type="ORF">WSI_03980</name>
</gene>
<dbReference type="SUPFAM" id="SSF56954">
    <property type="entry name" value="Outer membrane efflux proteins (OEP)"/>
    <property type="match status" value="1"/>
</dbReference>
<dbReference type="PROSITE" id="PS51257">
    <property type="entry name" value="PROKAR_LIPOPROTEIN"/>
    <property type="match status" value="1"/>
</dbReference>
<keyword evidence="4" id="KW-1185">Reference proteome</keyword>
<dbReference type="InterPro" id="IPR003423">
    <property type="entry name" value="OMP_efflux"/>
</dbReference>
<keyword evidence="2" id="KW-0812">Transmembrane</keyword>
<name>A0ABM5NFY2_LIBAS</name>
<keyword evidence="2" id="KW-0449">Lipoprotein</keyword>
<comment type="similarity">
    <text evidence="1 2">Belongs to the outer membrane factor (OMF) (TC 1.B.17) family.</text>
</comment>
<evidence type="ECO:0000256" key="1">
    <source>
        <dbReference type="ARBA" id="ARBA00007613"/>
    </source>
</evidence>
<dbReference type="NCBIfam" id="TIGR01845">
    <property type="entry name" value="outer_NodT"/>
    <property type="match status" value="1"/>
</dbReference>
<evidence type="ECO:0000256" key="2">
    <source>
        <dbReference type="RuleBase" id="RU362097"/>
    </source>
</evidence>
<dbReference type="Gene3D" id="2.20.200.10">
    <property type="entry name" value="Outer membrane efflux proteins (OEP)"/>
    <property type="match status" value="1"/>
</dbReference>
<dbReference type="EMBL" id="CP004005">
    <property type="protein sequence ID" value="AGH17166.1"/>
    <property type="molecule type" value="Genomic_DNA"/>
</dbReference>
<dbReference type="PANTHER" id="PTHR30203:SF30">
    <property type="entry name" value="OUTER MEMBRANE PROTEIN-RELATED"/>
    <property type="match status" value="1"/>
</dbReference>
<protein>
    <submittedName>
        <fullName evidence="3">Nodulation outer membrane efflux protein</fullName>
    </submittedName>
</protein>
<keyword evidence="2" id="KW-1134">Transmembrane beta strand</keyword>
<reference evidence="3 4" key="1">
    <citation type="journal article" date="2013" name="Genome Announc.">
        <title>Complete Genome Sequence of a Chinese Strain of 'Candidatus Liberibacter asiaticus'.</title>
        <authorList>
            <person name="Lin H."/>
            <person name="Han C.S."/>
            <person name="Liu B."/>
            <person name="Lou B."/>
            <person name="Bai X."/>
            <person name="Deng C."/>
            <person name="Civerolo E.L."/>
            <person name="Gupta G."/>
        </authorList>
    </citation>
    <scope>NUCLEOTIDE SEQUENCE [LARGE SCALE GENOMIC DNA]</scope>
    <source>
        <strain evidence="4">gxpsy</strain>
    </source>
</reference>
<proteinExistence type="inferred from homology"/>